<gene>
    <name evidence="1" type="ORF">QJS04_geneDACA011131</name>
</gene>
<name>A0AAV9BHM5_ACOGR</name>
<dbReference type="PANTHER" id="PTHR48055">
    <property type="entry name" value="LEUCINE-RICH REPEAT RECEPTOR PROTEIN KINASE EMS1"/>
    <property type="match status" value="1"/>
</dbReference>
<sequence>MWEYVLFEMQDISQQIHLLRFITVKLTDFFSLFFLEYGLMGKLSARGDVYSYGILLLETLTRKKPTDAMFTGGLNLRRWVDESCPEGVRGVVDEFLVMGGGENGDYHDGNGKDAENKCLLSLLELGLLCSKESPKERMTMRQVVVRLTKIRMDFSLHSPRV</sequence>
<organism evidence="1 2">
    <name type="scientific">Acorus gramineus</name>
    <name type="common">Dwarf sweet flag</name>
    <dbReference type="NCBI Taxonomy" id="55184"/>
    <lineage>
        <taxon>Eukaryota</taxon>
        <taxon>Viridiplantae</taxon>
        <taxon>Streptophyta</taxon>
        <taxon>Embryophyta</taxon>
        <taxon>Tracheophyta</taxon>
        <taxon>Spermatophyta</taxon>
        <taxon>Magnoliopsida</taxon>
        <taxon>Liliopsida</taxon>
        <taxon>Acoraceae</taxon>
        <taxon>Acorus</taxon>
    </lineage>
</organism>
<dbReference type="EMBL" id="JAUJYN010000003">
    <property type="protein sequence ID" value="KAK1276253.1"/>
    <property type="molecule type" value="Genomic_DNA"/>
</dbReference>
<dbReference type="InterPro" id="IPR051564">
    <property type="entry name" value="LRR_receptor-like_kinase"/>
</dbReference>
<dbReference type="Gene3D" id="1.10.510.10">
    <property type="entry name" value="Transferase(Phosphotransferase) domain 1"/>
    <property type="match status" value="1"/>
</dbReference>
<evidence type="ECO:0000313" key="1">
    <source>
        <dbReference type="EMBL" id="KAK1276253.1"/>
    </source>
</evidence>
<keyword evidence="1" id="KW-0808">Transferase</keyword>
<dbReference type="Proteomes" id="UP001179952">
    <property type="component" value="Unassembled WGS sequence"/>
</dbReference>
<accession>A0AAV9BHM5</accession>
<keyword evidence="1" id="KW-0675">Receptor</keyword>
<dbReference type="InterPro" id="IPR011009">
    <property type="entry name" value="Kinase-like_dom_sf"/>
</dbReference>
<dbReference type="SUPFAM" id="SSF56112">
    <property type="entry name" value="Protein kinase-like (PK-like)"/>
    <property type="match status" value="1"/>
</dbReference>
<reference evidence="1" key="2">
    <citation type="submission" date="2023-06" db="EMBL/GenBank/DDBJ databases">
        <authorList>
            <person name="Ma L."/>
            <person name="Liu K.-W."/>
            <person name="Li Z."/>
            <person name="Hsiao Y.-Y."/>
            <person name="Qi Y."/>
            <person name="Fu T."/>
            <person name="Tang G."/>
            <person name="Zhang D."/>
            <person name="Sun W.-H."/>
            <person name="Liu D.-K."/>
            <person name="Li Y."/>
            <person name="Chen G.-Z."/>
            <person name="Liu X.-D."/>
            <person name="Liao X.-Y."/>
            <person name="Jiang Y.-T."/>
            <person name="Yu X."/>
            <person name="Hao Y."/>
            <person name="Huang J."/>
            <person name="Zhao X.-W."/>
            <person name="Ke S."/>
            <person name="Chen Y.-Y."/>
            <person name="Wu W.-L."/>
            <person name="Hsu J.-L."/>
            <person name="Lin Y.-F."/>
            <person name="Huang M.-D."/>
            <person name="Li C.-Y."/>
            <person name="Huang L."/>
            <person name="Wang Z.-W."/>
            <person name="Zhao X."/>
            <person name="Zhong W.-Y."/>
            <person name="Peng D.-H."/>
            <person name="Ahmad S."/>
            <person name="Lan S."/>
            <person name="Zhang J.-S."/>
            <person name="Tsai W.-C."/>
            <person name="Van De Peer Y."/>
            <person name="Liu Z.-J."/>
        </authorList>
    </citation>
    <scope>NUCLEOTIDE SEQUENCE</scope>
    <source>
        <strain evidence="1">SCP</strain>
        <tissue evidence="1">Leaves</tissue>
    </source>
</reference>
<dbReference type="GO" id="GO:0016301">
    <property type="term" value="F:kinase activity"/>
    <property type="evidence" value="ECO:0007669"/>
    <property type="project" value="UniProtKB-KW"/>
</dbReference>
<comment type="caution">
    <text evidence="1">The sequence shown here is derived from an EMBL/GenBank/DDBJ whole genome shotgun (WGS) entry which is preliminary data.</text>
</comment>
<proteinExistence type="predicted"/>
<keyword evidence="2" id="KW-1185">Reference proteome</keyword>
<reference evidence="1" key="1">
    <citation type="journal article" date="2023" name="Nat. Commun.">
        <title>Diploid and tetraploid genomes of Acorus and the evolution of monocots.</title>
        <authorList>
            <person name="Ma L."/>
            <person name="Liu K.W."/>
            <person name="Li Z."/>
            <person name="Hsiao Y.Y."/>
            <person name="Qi Y."/>
            <person name="Fu T."/>
            <person name="Tang G.D."/>
            <person name="Zhang D."/>
            <person name="Sun W.H."/>
            <person name="Liu D.K."/>
            <person name="Li Y."/>
            <person name="Chen G.Z."/>
            <person name="Liu X.D."/>
            <person name="Liao X.Y."/>
            <person name="Jiang Y.T."/>
            <person name="Yu X."/>
            <person name="Hao Y."/>
            <person name="Huang J."/>
            <person name="Zhao X.W."/>
            <person name="Ke S."/>
            <person name="Chen Y.Y."/>
            <person name="Wu W.L."/>
            <person name="Hsu J.L."/>
            <person name="Lin Y.F."/>
            <person name="Huang M.D."/>
            <person name="Li C.Y."/>
            <person name="Huang L."/>
            <person name="Wang Z.W."/>
            <person name="Zhao X."/>
            <person name="Zhong W.Y."/>
            <person name="Peng D.H."/>
            <person name="Ahmad S."/>
            <person name="Lan S."/>
            <person name="Zhang J.S."/>
            <person name="Tsai W.C."/>
            <person name="Van de Peer Y."/>
            <person name="Liu Z.J."/>
        </authorList>
    </citation>
    <scope>NUCLEOTIDE SEQUENCE</scope>
    <source>
        <strain evidence="1">SCP</strain>
    </source>
</reference>
<dbReference type="PANTHER" id="PTHR48055:SF57">
    <property type="entry name" value="PROTEIN KINASE DOMAIN-CONTAINING PROTEIN"/>
    <property type="match status" value="1"/>
</dbReference>
<keyword evidence="1" id="KW-0418">Kinase</keyword>
<evidence type="ECO:0000313" key="2">
    <source>
        <dbReference type="Proteomes" id="UP001179952"/>
    </source>
</evidence>
<protein>
    <submittedName>
        <fullName evidence="1">LRR receptor-like serine/threonine-protein kinase</fullName>
    </submittedName>
</protein>
<dbReference type="GO" id="GO:0016020">
    <property type="term" value="C:membrane"/>
    <property type="evidence" value="ECO:0007669"/>
    <property type="project" value="TreeGrafter"/>
</dbReference>
<dbReference type="AlphaFoldDB" id="A0AAV9BHM5"/>